<dbReference type="CDD" id="cd00303">
    <property type="entry name" value="retropepsin_like"/>
    <property type="match status" value="1"/>
</dbReference>
<dbReference type="Proteomes" id="UP001652660">
    <property type="component" value="Chromosome 2e"/>
</dbReference>
<dbReference type="Gene3D" id="3.10.10.10">
    <property type="entry name" value="HIV Type 1 Reverse Transcriptase, subunit A, domain 1"/>
    <property type="match status" value="1"/>
</dbReference>
<reference evidence="3" key="1">
    <citation type="journal article" date="2025" name="Foods">
        <title>Unveiling the Microbial Signatures of Arabica Coffee Cherries: Insights into Ripeness Specific Diversity, Functional Traits, and Implications for Quality and Safety.</title>
        <authorList>
            <consortium name="RefSeq"/>
            <person name="Tenea G.N."/>
            <person name="Cifuentes V."/>
            <person name="Reyes P."/>
            <person name="Cevallos-Vallejos M."/>
        </authorList>
    </citation>
    <scope>NUCLEOTIDE SEQUENCE [LARGE SCALE GENOMIC DNA]</scope>
</reference>
<dbReference type="PANTHER" id="PTHR35046">
    <property type="entry name" value="ZINC KNUCKLE (CCHC-TYPE) FAMILY PROTEIN"/>
    <property type="match status" value="1"/>
</dbReference>
<reference evidence="4" key="2">
    <citation type="submission" date="2025-08" db="UniProtKB">
        <authorList>
            <consortium name="RefSeq"/>
        </authorList>
    </citation>
    <scope>IDENTIFICATION</scope>
    <source>
        <tissue evidence="4">Leaves</tissue>
    </source>
</reference>
<sequence length="454" mass="52129">MACVILMEKAALPTLKHPHPYRLQWLNNSCDMRVTKQIKIPFRIGRYEDEVLCDIVSMQATHVLLGRPWQYDKRTSHDGFTNKYSFMHDNRKVTLVPLTPKQVHEDQIRLQQESEEQRRVKGAEKSKGKMAMTDSTLQRKIEKKQSMFAKAREVKRALLSRQPLLMLVCKEVMLVANNATNSLHLGVLSLLQEFEDVFLEEIPDGLPPIHGIEHQIDLVPGSPLPNKAAYRMSLEEIKELQRQVHELLKKGWARESLSPCAVPAILVPKKDGSSRMCVDCRAINSITVKYRHPIPRLDNMLDELNGTVIFTKIDLKNGYHQIRMKEGDDWKTAFKTTYGLYEWLVMPFGLSNAPCIFMRLMNHVLRPFLGFVISVQGIQVDESKVKAIQEWPTPRTDYEDVFPDDVPSGLPPVRGIEHQTDLIPGALLPNRPAYRSNLEETKEIQRQVEELLGK</sequence>
<keyword evidence="3" id="KW-1185">Reference proteome</keyword>
<proteinExistence type="predicted"/>
<evidence type="ECO:0000313" key="3">
    <source>
        <dbReference type="Proteomes" id="UP001652660"/>
    </source>
</evidence>
<dbReference type="CDD" id="cd01647">
    <property type="entry name" value="RT_LTR"/>
    <property type="match status" value="1"/>
</dbReference>
<dbReference type="SUPFAM" id="SSF56672">
    <property type="entry name" value="DNA/RNA polymerases"/>
    <property type="match status" value="2"/>
</dbReference>
<dbReference type="PANTHER" id="PTHR35046:SF9">
    <property type="entry name" value="RNA-DIRECTED DNA POLYMERASE"/>
    <property type="match status" value="1"/>
</dbReference>
<dbReference type="GeneID" id="113729115"/>
<dbReference type="RefSeq" id="XP_027109245.1">
    <property type="nucleotide sequence ID" value="XM_027253444.1"/>
</dbReference>
<dbReference type="Pfam" id="PF00078">
    <property type="entry name" value="RVT_1"/>
    <property type="match status" value="1"/>
</dbReference>
<gene>
    <name evidence="4" type="primary">LOC113729115</name>
</gene>
<organism evidence="3 4">
    <name type="scientific">Coffea arabica</name>
    <name type="common">Arabian coffee</name>
    <dbReference type="NCBI Taxonomy" id="13443"/>
    <lineage>
        <taxon>Eukaryota</taxon>
        <taxon>Viridiplantae</taxon>
        <taxon>Streptophyta</taxon>
        <taxon>Embryophyta</taxon>
        <taxon>Tracheophyta</taxon>
        <taxon>Spermatophyta</taxon>
        <taxon>Magnoliopsida</taxon>
        <taxon>eudicotyledons</taxon>
        <taxon>Gunneridae</taxon>
        <taxon>Pentapetalae</taxon>
        <taxon>asterids</taxon>
        <taxon>lamiids</taxon>
        <taxon>Gentianales</taxon>
        <taxon>Rubiaceae</taxon>
        <taxon>Ixoroideae</taxon>
        <taxon>Gardenieae complex</taxon>
        <taxon>Bertiereae - Coffeeae clade</taxon>
        <taxon>Coffeeae</taxon>
        <taxon>Coffea</taxon>
    </lineage>
</organism>
<protein>
    <recommendedName>
        <fullName evidence="2">Reverse transcriptase domain-containing protein</fullName>
    </recommendedName>
</protein>
<evidence type="ECO:0000259" key="2">
    <source>
        <dbReference type="Pfam" id="PF00078"/>
    </source>
</evidence>
<accession>A0A6P6W2U1</accession>
<feature type="compositionally biased region" description="Basic and acidic residues" evidence="1">
    <location>
        <begin position="115"/>
        <end position="127"/>
    </location>
</feature>
<dbReference type="InterPro" id="IPR000477">
    <property type="entry name" value="RT_dom"/>
</dbReference>
<dbReference type="AlphaFoldDB" id="A0A6P6W2U1"/>
<feature type="domain" description="Reverse transcriptase" evidence="2">
    <location>
        <begin position="267"/>
        <end position="370"/>
    </location>
</feature>
<evidence type="ECO:0000256" key="1">
    <source>
        <dbReference type="SAM" id="MobiDB-lite"/>
    </source>
</evidence>
<dbReference type="Gene3D" id="3.30.70.270">
    <property type="match status" value="1"/>
</dbReference>
<feature type="region of interest" description="Disordered" evidence="1">
    <location>
        <begin position="112"/>
        <end position="135"/>
    </location>
</feature>
<dbReference type="OrthoDB" id="1934635at2759"/>
<evidence type="ECO:0000313" key="4">
    <source>
        <dbReference type="RefSeq" id="XP_027109245.1"/>
    </source>
</evidence>
<name>A0A6P6W2U1_COFAR</name>
<dbReference type="InterPro" id="IPR043502">
    <property type="entry name" value="DNA/RNA_pol_sf"/>
</dbReference>
<dbReference type="InterPro" id="IPR043128">
    <property type="entry name" value="Rev_trsase/Diguanyl_cyclase"/>
</dbReference>